<dbReference type="Gene3D" id="3.40.47.10">
    <property type="match status" value="1"/>
</dbReference>
<dbReference type="Pfam" id="PF22691">
    <property type="entry name" value="Thiolase_C_1"/>
    <property type="match status" value="1"/>
</dbReference>
<protein>
    <submittedName>
        <fullName evidence="3">Thiolase domain-containing protein</fullName>
    </submittedName>
</protein>
<dbReference type="PIRSF" id="PIRSF000429">
    <property type="entry name" value="Ac-CoA_Ac_transf"/>
    <property type="match status" value="1"/>
</dbReference>
<accession>A0A838XJE3</accession>
<dbReference type="CDD" id="cd00829">
    <property type="entry name" value="SCP-x_thiolase"/>
    <property type="match status" value="1"/>
</dbReference>
<dbReference type="InterPro" id="IPR020616">
    <property type="entry name" value="Thiolase_N"/>
</dbReference>
<dbReference type="Pfam" id="PF00108">
    <property type="entry name" value="Thiolase_N"/>
    <property type="match status" value="1"/>
</dbReference>
<evidence type="ECO:0000313" key="4">
    <source>
        <dbReference type="Proteomes" id="UP000559404"/>
    </source>
</evidence>
<comment type="caution">
    <text evidence="3">The sequence shown here is derived from an EMBL/GenBank/DDBJ whole genome shotgun (WGS) entry which is preliminary data.</text>
</comment>
<evidence type="ECO:0000313" key="3">
    <source>
        <dbReference type="EMBL" id="MBA4611449.1"/>
    </source>
</evidence>
<dbReference type="InterPro" id="IPR002155">
    <property type="entry name" value="Thiolase"/>
</dbReference>
<dbReference type="InterPro" id="IPR055140">
    <property type="entry name" value="Thiolase_C_2"/>
</dbReference>
<name>A0A838XJE3_9HYPH</name>
<sequence>MTSATRERDHTEGTGAGGVYILGGAQTDFARNWAREGLGIDAMMAEALHQGLEATGLEASEIETAHIGNFTGELFCGQGQLGGIFASLHPDLSGVPTSRHEAACASGSMAVLSAMAEIEAGRYDLACVLGVEYMRNVPGQTAAEHLGAAAWHGREWTDARYLWPAAFSDLIDAYSEKYGEVDYAHLGEIARINYENGRRNPLSQTRNWSFTPESFTEHDEANPVIEGRVRRNDCGQVTDGAATVFLASAKRARAYAEKRGLKLSDLARIEGWGHRTAPMLLSDKLREGRNTRYVLPQVQKTIAECFGRAGVGDVFALDAIETHDCFAMTEYAAIDSFGITAPGESWKAIEEGVIAADGRLPVNPSGGLIGLGHPVGATGVRMMLDGYRQVTGRAGACQVEGARRVGLLNIGGSTTTIAAFVVGAAI</sequence>
<reference evidence="3 4" key="2">
    <citation type="submission" date="2020-08" db="EMBL/GenBank/DDBJ databases">
        <title>Stappia taiwanensis sp. nov., isolated from a coastal thermal spring.</title>
        <authorList>
            <person name="Kampfer P."/>
        </authorList>
    </citation>
    <scope>NUCLEOTIDE SEQUENCE [LARGE SCALE GENOMIC DNA]</scope>
    <source>
        <strain evidence="3 4">DSM 23284</strain>
    </source>
</reference>
<evidence type="ECO:0000259" key="1">
    <source>
        <dbReference type="Pfam" id="PF00108"/>
    </source>
</evidence>
<feature type="domain" description="Thiolase N-terminal" evidence="1">
    <location>
        <begin position="19"/>
        <end position="145"/>
    </location>
</feature>
<dbReference type="PANTHER" id="PTHR42870">
    <property type="entry name" value="ACETYL-COA C-ACETYLTRANSFERASE"/>
    <property type="match status" value="1"/>
</dbReference>
<dbReference type="GO" id="GO:0003988">
    <property type="term" value="F:acetyl-CoA C-acyltransferase activity"/>
    <property type="evidence" value="ECO:0007669"/>
    <property type="project" value="UniProtKB-ARBA"/>
</dbReference>
<evidence type="ECO:0000259" key="2">
    <source>
        <dbReference type="Pfam" id="PF22691"/>
    </source>
</evidence>
<dbReference type="AlphaFoldDB" id="A0A838XJE3"/>
<proteinExistence type="predicted"/>
<dbReference type="PANTHER" id="PTHR42870:SF1">
    <property type="entry name" value="NON-SPECIFIC LIPID-TRANSFER PROTEIN-LIKE 2"/>
    <property type="match status" value="1"/>
</dbReference>
<dbReference type="EMBL" id="JACEON010000005">
    <property type="protein sequence ID" value="MBA4611449.1"/>
    <property type="molecule type" value="Genomic_DNA"/>
</dbReference>
<dbReference type="RefSeq" id="WP_181759645.1">
    <property type="nucleotide sequence ID" value="NZ_BMCR01000006.1"/>
</dbReference>
<feature type="domain" description="Thiolase C-terminal" evidence="2">
    <location>
        <begin position="297"/>
        <end position="421"/>
    </location>
</feature>
<organism evidence="3 4">
    <name type="scientific">Stappia taiwanensis</name>
    <dbReference type="NCBI Taxonomy" id="992267"/>
    <lineage>
        <taxon>Bacteria</taxon>
        <taxon>Pseudomonadati</taxon>
        <taxon>Pseudomonadota</taxon>
        <taxon>Alphaproteobacteria</taxon>
        <taxon>Hyphomicrobiales</taxon>
        <taxon>Stappiaceae</taxon>
        <taxon>Stappia</taxon>
    </lineage>
</organism>
<reference evidence="3 4" key="1">
    <citation type="submission" date="2020-07" db="EMBL/GenBank/DDBJ databases">
        <authorList>
            <person name="Li M."/>
        </authorList>
    </citation>
    <scope>NUCLEOTIDE SEQUENCE [LARGE SCALE GENOMIC DNA]</scope>
    <source>
        <strain evidence="3 4">DSM 23284</strain>
    </source>
</reference>
<gene>
    <name evidence="3" type="ORF">H1W37_07300</name>
</gene>
<dbReference type="SUPFAM" id="SSF53901">
    <property type="entry name" value="Thiolase-like"/>
    <property type="match status" value="2"/>
</dbReference>
<dbReference type="InterPro" id="IPR016039">
    <property type="entry name" value="Thiolase-like"/>
</dbReference>
<dbReference type="NCBIfam" id="NF004936">
    <property type="entry name" value="PRK06289.1"/>
    <property type="match status" value="1"/>
</dbReference>
<keyword evidence="4" id="KW-1185">Reference proteome</keyword>
<dbReference type="Proteomes" id="UP000559404">
    <property type="component" value="Unassembled WGS sequence"/>
</dbReference>